<sequence length="915" mass="103556">MASWSKNQPSGNSTRRKWKLEDRTSLNNLKYHIAAEGCSDVQYDLAKQLLDNTIEQNETTSSQQAIHWLLRASQQGHEDATKLLRQCFDEGCGITTENESEVRCCLSMTPGERAARKAARELFSCLSNGSEHITPRQLERKMREIYNLQKKRRHHGYSTSTSEEETEDEYGNSEHEPLTDAAAVGNGHVNLSTRRPRQRQHRRRVTTYSTERQTASGRVITEENLVSAAVNYAAGRMPAVNDDLTISVPHPATLDHVPCFHRLLFHPILFCTILYHRLVNLLASFPTMIPPSVRMALLFTVYWLASSENLTVFLPVGFYYLCLTVMICSTCKMLKTKQDFIDFRIWSGLFLSYGDHNVEANISENLFLKNNLKPYLYFFCAFIGSLMVSPLVAKGWLAHSELTIVSCIFVFVSLVVFMYSSARRFPDWIVLVSFGVNVLAKYPYEMDDVVATGWRFLDLKVPTFCSFVIGNGIEFCLNCRTALYLLIPGFLIHLAARSNWHGIYTHLIPHCVTLSWLQLCITTSQSATMFGMVRATLGLAGILLFLPLFGLVSLLIPVFVAIDWMGFTDPGVRLGSALIAAILALLGSCFLAMNRTTQRYVTILQVVLCIITACILTFPYMTANFKDSPRFGNVISIDKHESLIESVDNSESVEAGLDNMRNLDNDNIPHISGALTWQRFYTLCEQPANEQNNKIRTQLRCAHLEGMAVTWIGTATQAQISHVSNIRAEYISKYLPNWLSNLIRCVYGKKLSEQLRCSPKEETQFCLDLDHLLEHSELQGKCSLHEWNSYEYEIRVRMPTQGLLSKSSEIVLQASHKFGNFTRSLTAGDRLQFYGTLQNSRPPLANGLHERKDFILGASQPRIKLLAVKCVLCADKTLKSVSVARKSPLNARMRDLMRGIKYLLNVLFNPLITFK</sequence>
<dbReference type="Pfam" id="PF20023">
    <property type="entry name" value="WSLR"/>
    <property type="match status" value="1"/>
</dbReference>
<dbReference type="EMBL" id="CAJHJT010000001">
    <property type="protein sequence ID" value="CAD6992612.1"/>
    <property type="molecule type" value="Genomic_DNA"/>
</dbReference>
<dbReference type="Pfam" id="PF20053">
    <property type="entry name" value="WC-rich"/>
    <property type="match status" value="1"/>
</dbReference>
<gene>
    <name evidence="7" type="primary">WFS1</name>
    <name evidence="6" type="ORF">CCAP1982_LOCUS1461</name>
</gene>
<evidence type="ECO:0000256" key="1">
    <source>
        <dbReference type="SAM" id="MobiDB-lite"/>
    </source>
</evidence>
<reference evidence="6" key="3">
    <citation type="submission" date="2020-11" db="EMBL/GenBank/DDBJ databases">
        <authorList>
            <person name="Whitehead M."/>
        </authorList>
    </citation>
    <scope>NUCLEOTIDE SEQUENCE</scope>
    <source>
        <strain evidence="6">EGII</strain>
    </source>
</reference>
<dbReference type="OrthoDB" id="5865303at2759"/>
<organism evidence="7">
    <name type="scientific">Ceratitis capitata</name>
    <name type="common">Mediterranean fruit fly</name>
    <name type="synonym">Tephritis capitata</name>
    <dbReference type="NCBI Taxonomy" id="7213"/>
    <lineage>
        <taxon>Eukaryota</taxon>
        <taxon>Metazoa</taxon>
        <taxon>Ecdysozoa</taxon>
        <taxon>Arthropoda</taxon>
        <taxon>Hexapoda</taxon>
        <taxon>Insecta</taxon>
        <taxon>Pterygota</taxon>
        <taxon>Neoptera</taxon>
        <taxon>Endopterygota</taxon>
        <taxon>Diptera</taxon>
        <taxon>Brachycera</taxon>
        <taxon>Muscomorpha</taxon>
        <taxon>Tephritoidea</taxon>
        <taxon>Tephritidae</taxon>
        <taxon>Ceratitis</taxon>
        <taxon>Ceratitis</taxon>
    </lineage>
</organism>
<dbReference type="InterPro" id="IPR045458">
    <property type="entry name" value="Wolframin_Sel1-like_rpt"/>
</dbReference>
<evidence type="ECO:0000313" key="7">
    <source>
        <dbReference type="EMBL" id="JAB96856.1"/>
    </source>
</evidence>
<feature type="region of interest" description="Disordered" evidence="1">
    <location>
        <begin position="149"/>
        <end position="213"/>
    </location>
</feature>
<evidence type="ECO:0000259" key="4">
    <source>
        <dbReference type="Pfam" id="PF19914"/>
    </source>
</evidence>
<dbReference type="Pfam" id="PF19913">
    <property type="entry name" value="WCOB"/>
    <property type="match status" value="1"/>
</dbReference>
<feature type="domain" description="Wolframin cysteine-rich" evidence="5">
    <location>
        <begin position="677"/>
        <end position="785"/>
    </location>
</feature>
<keyword evidence="2" id="KW-1133">Transmembrane helix</keyword>
<feature type="compositionally biased region" description="Basic residues" evidence="1">
    <location>
        <begin position="194"/>
        <end position="205"/>
    </location>
</feature>
<dbReference type="EMBL" id="GAMC01009699">
    <property type="protein sequence ID" value="JAB96856.1"/>
    <property type="molecule type" value="mRNA"/>
</dbReference>
<dbReference type="GO" id="GO:0030968">
    <property type="term" value="P:endoplasmic reticulum unfolded protein response"/>
    <property type="evidence" value="ECO:0007669"/>
    <property type="project" value="TreeGrafter"/>
</dbReference>
<evidence type="ECO:0000256" key="2">
    <source>
        <dbReference type="SAM" id="Phobius"/>
    </source>
</evidence>
<dbReference type="InterPro" id="IPR026209">
    <property type="entry name" value="Wolframin_fam"/>
</dbReference>
<feature type="transmembrane region" description="Helical" evidence="2">
    <location>
        <begin position="375"/>
        <end position="396"/>
    </location>
</feature>
<name>W8BU78_CERCA</name>
<protein>
    <submittedName>
        <fullName evidence="6">(Mediterranean fruit fly) hypothetical protein</fullName>
    </submittedName>
    <submittedName>
        <fullName evidence="7">Wolframin</fullName>
    </submittedName>
</protein>
<evidence type="ECO:0000259" key="3">
    <source>
        <dbReference type="Pfam" id="PF19913"/>
    </source>
</evidence>
<feature type="compositionally biased region" description="Acidic residues" evidence="1">
    <location>
        <begin position="162"/>
        <end position="171"/>
    </location>
</feature>
<feature type="domain" description="Wolframin OB-fold" evidence="3">
    <location>
        <begin position="787"/>
        <end position="915"/>
    </location>
</feature>
<keyword evidence="2" id="KW-0812">Transmembrane</keyword>
<dbReference type="Proteomes" id="UP000606786">
    <property type="component" value="Unassembled WGS sequence"/>
</dbReference>
<dbReference type="PANTHER" id="PTHR13098:SF3">
    <property type="entry name" value="WOLFRAMIN"/>
    <property type="match status" value="1"/>
</dbReference>
<accession>W8BU78</accession>
<evidence type="ECO:0000313" key="6">
    <source>
        <dbReference type="EMBL" id="CAD6992612.1"/>
    </source>
</evidence>
<feature type="domain" description="Wolframin EF-hand" evidence="4">
    <location>
        <begin position="115"/>
        <end position="233"/>
    </location>
</feature>
<evidence type="ECO:0000259" key="5">
    <source>
        <dbReference type="Pfam" id="PF20053"/>
    </source>
</evidence>
<keyword evidence="2" id="KW-0472">Membrane</keyword>
<dbReference type="InterPro" id="IPR045400">
    <property type="entry name" value="Wolframin_Cys-rich"/>
</dbReference>
<dbReference type="AlphaFoldDB" id="W8BU78"/>
<dbReference type="PRINTS" id="PR02060">
    <property type="entry name" value="WOLFFAMILY"/>
</dbReference>
<dbReference type="GO" id="GO:0005789">
    <property type="term" value="C:endoplasmic reticulum membrane"/>
    <property type="evidence" value="ECO:0007669"/>
    <property type="project" value="TreeGrafter"/>
</dbReference>
<proteinExistence type="evidence at transcript level"/>
<dbReference type="Pfam" id="PF19914">
    <property type="entry name" value="WEF-hand"/>
    <property type="match status" value="1"/>
</dbReference>
<dbReference type="Gene3D" id="1.25.40.10">
    <property type="entry name" value="Tetratricopeptide repeat domain"/>
    <property type="match status" value="1"/>
</dbReference>
<reference evidence="7" key="2">
    <citation type="journal article" date="2014" name="BMC Genomics">
        <title>A genomic perspective to assessing quality of mass-reared SIT flies used in Mediterranean fruit fly (Ceratitis capitata) eradication in California.</title>
        <authorList>
            <person name="Calla B."/>
            <person name="Hall B."/>
            <person name="Hou S."/>
            <person name="Geib S.M."/>
        </authorList>
    </citation>
    <scope>NUCLEOTIDE SEQUENCE</scope>
</reference>
<dbReference type="GO" id="GO:0055074">
    <property type="term" value="P:calcium ion homeostasis"/>
    <property type="evidence" value="ECO:0007669"/>
    <property type="project" value="TreeGrafter"/>
</dbReference>
<reference evidence="7" key="1">
    <citation type="submission" date="2013-07" db="EMBL/GenBank/DDBJ databases">
        <authorList>
            <person name="Geib S."/>
        </authorList>
    </citation>
    <scope>NUCLEOTIDE SEQUENCE</scope>
</reference>
<feature type="transmembrane region" description="Helical" evidence="2">
    <location>
        <begin position="574"/>
        <end position="593"/>
    </location>
</feature>
<dbReference type="InterPro" id="IPR011990">
    <property type="entry name" value="TPR-like_helical_dom_sf"/>
</dbReference>
<dbReference type="InterPro" id="IPR045460">
    <property type="entry name" value="Wolframin_EF-hand"/>
</dbReference>
<feature type="transmembrane region" description="Helical" evidence="2">
    <location>
        <begin position="402"/>
        <end position="419"/>
    </location>
</feature>
<dbReference type="PANTHER" id="PTHR13098">
    <property type="entry name" value="WOLFRAMIN"/>
    <property type="match status" value="1"/>
</dbReference>
<feature type="transmembrane region" description="Helical" evidence="2">
    <location>
        <begin position="600"/>
        <end position="621"/>
    </location>
</feature>
<feature type="transmembrane region" description="Helical" evidence="2">
    <location>
        <begin position="537"/>
        <end position="562"/>
    </location>
</feature>
<keyword evidence="8" id="KW-1185">Reference proteome</keyword>
<evidence type="ECO:0000313" key="8">
    <source>
        <dbReference type="Proteomes" id="UP000606786"/>
    </source>
</evidence>
<dbReference type="InterPro" id="IPR045461">
    <property type="entry name" value="Wolframin_OB_fold"/>
</dbReference>